<dbReference type="Proteomes" id="UP000030706">
    <property type="component" value="Unassembled WGS sequence"/>
</dbReference>
<dbReference type="OrthoDB" id="3903674at2759"/>
<feature type="region of interest" description="Disordered" evidence="1">
    <location>
        <begin position="191"/>
        <end position="226"/>
    </location>
</feature>
<accession>A0A074YGV9</accession>
<name>A0A074YGV9_AURPU</name>
<sequence>MDTTPRVNRGLRYLSHDQYKDTEPELVAANITKFRLLQSFDLSLVHLPLQPSRPHDVAVRVPQDPSQPERLIWFDFMVLLEDRAGSASRPGTLTMETRANGSPPAFYVVIFPNSPGYMALVPHAVAWQDREGAGFDIIGTGITGSFFPYLMPERLIPMALKSISMIPWGRLYTNPGTGVVLKRWLPTMTESRRDTPTAPLLLEPWSSTPRPSNAAGKKRRHDSVPEEDFVRQAPALRERATRAVMPSLGIPDFEFDNGLTEHDLFGLDWLSAESSAFPVPQDVACDVGVPGGQQSLEYIQPASTQCSVPAKVDSEVAKDVLDYTNFDLPEMWGLGFEGSVNSAQQNVVPAFEFTMPEDSGWLLSTTHAGPVTASVTAQVQGQVTTAASLRAIAPAPLAIEAGPSHTSPVVASAGPSSYAQGSSTAMVPLSYSDVDDEEEEEADYEVEVEVEVESEHEADLESVQEPEMDPPPRRLIELHPNHPWCNHIYLPPSPQDVLTQLLAPDTICLPVITNSSHTVDGDSMPVPQLASAHRCLHLLTHPYDRNTFYLIPSRWIDCFNLRLEQMVNGVQGDNKKSALRGGNKVLTQNPTVKYVLKAYGIKGTIGPVELSWGLYQKWLLEFTRETPIGMTREEDMEACCSVREVLQAQVDWSTEVLGGILM</sequence>
<gene>
    <name evidence="2" type="ORF">M438DRAFT_391005</name>
</gene>
<dbReference type="HOGENOM" id="CLU_445472_0_0_1"/>
<dbReference type="GeneID" id="40751369"/>
<reference evidence="2 3" key="1">
    <citation type="journal article" date="2014" name="BMC Genomics">
        <title>Genome sequencing of four Aureobasidium pullulans varieties: biotechnological potential, stress tolerance, and description of new species.</title>
        <authorList>
            <person name="Gostin Ar C."/>
            <person name="Ohm R.A."/>
            <person name="Kogej T."/>
            <person name="Sonjak S."/>
            <person name="Turk M."/>
            <person name="Zajc J."/>
            <person name="Zalar P."/>
            <person name="Grube M."/>
            <person name="Sun H."/>
            <person name="Han J."/>
            <person name="Sharma A."/>
            <person name="Chiniquy J."/>
            <person name="Ngan C.Y."/>
            <person name="Lipzen A."/>
            <person name="Barry K."/>
            <person name="Grigoriev I.V."/>
            <person name="Gunde-Cimerman N."/>
        </authorList>
    </citation>
    <scope>NUCLEOTIDE SEQUENCE [LARGE SCALE GENOMIC DNA]</scope>
    <source>
        <strain evidence="2 3">EXF-150</strain>
    </source>
</reference>
<keyword evidence="3" id="KW-1185">Reference proteome</keyword>
<protein>
    <submittedName>
        <fullName evidence="2">Uncharacterized protein</fullName>
    </submittedName>
</protein>
<evidence type="ECO:0000313" key="2">
    <source>
        <dbReference type="EMBL" id="KEQ86076.1"/>
    </source>
</evidence>
<organism evidence="2 3">
    <name type="scientific">Aureobasidium pullulans EXF-150</name>
    <dbReference type="NCBI Taxonomy" id="1043002"/>
    <lineage>
        <taxon>Eukaryota</taxon>
        <taxon>Fungi</taxon>
        <taxon>Dikarya</taxon>
        <taxon>Ascomycota</taxon>
        <taxon>Pezizomycotina</taxon>
        <taxon>Dothideomycetes</taxon>
        <taxon>Dothideomycetidae</taxon>
        <taxon>Dothideales</taxon>
        <taxon>Saccotheciaceae</taxon>
        <taxon>Aureobasidium</taxon>
    </lineage>
</organism>
<proteinExistence type="predicted"/>
<evidence type="ECO:0000256" key="1">
    <source>
        <dbReference type="SAM" id="MobiDB-lite"/>
    </source>
</evidence>
<dbReference type="AlphaFoldDB" id="A0A074YGV9"/>
<dbReference type="EMBL" id="KL584979">
    <property type="protein sequence ID" value="KEQ86076.1"/>
    <property type="molecule type" value="Genomic_DNA"/>
</dbReference>
<dbReference type="RefSeq" id="XP_029762263.1">
    <property type="nucleotide sequence ID" value="XM_029909063.1"/>
</dbReference>
<evidence type="ECO:0000313" key="3">
    <source>
        <dbReference type="Proteomes" id="UP000030706"/>
    </source>
</evidence>